<reference evidence="1" key="1">
    <citation type="submission" date="2019-12" db="EMBL/GenBank/DDBJ databases">
        <title>Novel species isolated from a subtropical stream in China.</title>
        <authorList>
            <person name="Lu H."/>
        </authorList>
    </citation>
    <scope>NUCLEOTIDE SEQUENCE [LARGE SCALE GENOMIC DNA]</scope>
    <source>
        <strain evidence="1">FT93W</strain>
    </source>
</reference>
<evidence type="ECO:0000313" key="1">
    <source>
        <dbReference type="EMBL" id="MYN45010.1"/>
    </source>
</evidence>
<keyword evidence="2" id="KW-1185">Reference proteome</keyword>
<sequence>MIEPLLKGPAAEEALRNYFLSIGYFVIRGPRFQYNGFDVTDVDLWLYGKSSPLSRERINVDIKNKKTPQALERIFWAKGLQSILGFSGCIVATSDVRPDVREFGLQHDVKVFDGRFMARLTKSQRSQQERISEENFFEELDNASLGKLGGDWRGKYEASKSRILDSLSFDGCNAWLEDLRYFFGEIMTQPNPPKSTWRMINMTAAFFVVAIDFILREHISAEHEQRKVLLEDGFRYGTAGRAYAEKLGRMASGLVGQFTSQPGLAKSIEHELHEQAKEVRAEVLAEFFSRSATHTNLFDIARELEAAAFDLEVRTPGMLSASTQALFGIIADFFSLDRKRVLI</sequence>
<dbReference type="AlphaFoldDB" id="A0A845HV82"/>
<comment type="caution">
    <text evidence="1">The sequence shown here is derived from an EMBL/GenBank/DDBJ whole genome shotgun (WGS) entry which is preliminary data.</text>
</comment>
<dbReference type="EMBL" id="WWCL01000002">
    <property type="protein sequence ID" value="MYN45010.1"/>
    <property type="molecule type" value="Genomic_DNA"/>
</dbReference>
<protein>
    <submittedName>
        <fullName evidence="1">Uncharacterized protein</fullName>
    </submittedName>
</protein>
<dbReference type="Proteomes" id="UP000444316">
    <property type="component" value="Unassembled WGS sequence"/>
</dbReference>
<organism evidence="1 2">
    <name type="scientific">Duganella fentianensis</name>
    <dbReference type="NCBI Taxonomy" id="2692177"/>
    <lineage>
        <taxon>Bacteria</taxon>
        <taxon>Pseudomonadati</taxon>
        <taxon>Pseudomonadota</taxon>
        <taxon>Betaproteobacteria</taxon>
        <taxon>Burkholderiales</taxon>
        <taxon>Oxalobacteraceae</taxon>
        <taxon>Telluria group</taxon>
        <taxon>Duganella</taxon>
    </lineage>
</organism>
<name>A0A845HV82_9BURK</name>
<dbReference type="RefSeq" id="WP_161034726.1">
    <property type="nucleotide sequence ID" value="NZ_WWCL01000002.1"/>
</dbReference>
<accession>A0A845HV82</accession>
<gene>
    <name evidence="1" type="ORF">GTP23_07995</name>
</gene>
<proteinExistence type="predicted"/>
<evidence type="ECO:0000313" key="2">
    <source>
        <dbReference type="Proteomes" id="UP000444316"/>
    </source>
</evidence>